<evidence type="ECO:0000313" key="2">
    <source>
        <dbReference type="Proteomes" id="UP000031465"/>
    </source>
</evidence>
<organism evidence="1 2">
    <name type="scientific">Candidatus Protochlamydia amoebophila</name>
    <dbReference type="NCBI Taxonomy" id="362787"/>
    <lineage>
        <taxon>Bacteria</taxon>
        <taxon>Pseudomonadati</taxon>
        <taxon>Chlamydiota</taxon>
        <taxon>Chlamydiia</taxon>
        <taxon>Parachlamydiales</taxon>
        <taxon>Parachlamydiaceae</taxon>
        <taxon>Candidatus Protochlamydia</taxon>
    </lineage>
</organism>
<dbReference type="Proteomes" id="UP000031465">
    <property type="component" value="Unassembled WGS sequence"/>
</dbReference>
<accession>A0A0C1JJB6</accession>
<name>A0A0C1JJB6_9BACT</name>
<protein>
    <submittedName>
        <fullName evidence="1">Uncharacterized protein</fullName>
    </submittedName>
</protein>
<evidence type="ECO:0000313" key="1">
    <source>
        <dbReference type="EMBL" id="KIC70661.1"/>
    </source>
</evidence>
<comment type="caution">
    <text evidence="1">The sequence shown here is derived from an EMBL/GenBank/DDBJ whole genome shotgun (WGS) entry which is preliminary data.</text>
</comment>
<sequence>MSLFVGLDLFPLGCVIFLLVMESFVVAASGAGAQVSKPGELHMAVVLSKQPLEMSQADILLARGL</sequence>
<dbReference type="EMBL" id="JSAN01000166">
    <property type="protein sequence ID" value="KIC70661.1"/>
    <property type="molecule type" value="Genomic_DNA"/>
</dbReference>
<dbReference type="PATRIC" id="fig|362787.3.peg.2128"/>
<proteinExistence type="predicted"/>
<reference evidence="1 2" key="1">
    <citation type="journal article" date="2014" name="Mol. Biol. Evol.">
        <title>Massive expansion of Ubiquitination-related gene families within the Chlamydiae.</title>
        <authorList>
            <person name="Domman D."/>
            <person name="Collingro A."/>
            <person name="Lagkouvardos I."/>
            <person name="Gehre L."/>
            <person name="Weinmaier T."/>
            <person name="Rattei T."/>
            <person name="Subtil A."/>
            <person name="Horn M."/>
        </authorList>
    </citation>
    <scope>NUCLEOTIDE SEQUENCE [LARGE SCALE GENOMIC DNA]</scope>
    <source>
        <strain evidence="1 2">EI2</strain>
    </source>
</reference>
<gene>
    <name evidence="1" type="ORF">DB44_GX00010</name>
</gene>
<dbReference type="AlphaFoldDB" id="A0A0C1JJB6"/>